<protein>
    <submittedName>
        <fullName evidence="1">Uncharacterized protein</fullName>
    </submittedName>
</protein>
<accession>A0A645CA07</accession>
<evidence type="ECO:0000313" key="1">
    <source>
        <dbReference type="EMBL" id="MPM73748.1"/>
    </source>
</evidence>
<proteinExistence type="predicted"/>
<reference evidence="1" key="1">
    <citation type="submission" date="2019-08" db="EMBL/GenBank/DDBJ databases">
        <authorList>
            <person name="Kucharzyk K."/>
            <person name="Murdoch R.W."/>
            <person name="Higgins S."/>
            <person name="Loffler F."/>
        </authorList>
    </citation>
    <scope>NUCLEOTIDE SEQUENCE</scope>
</reference>
<name>A0A645CA07_9ZZZZ</name>
<dbReference type="AlphaFoldDB" id="A0A645CA07"/>
<comment type="caution">
    <text evidence="1">The sequence shown here is derived from an EMBL/GenBank/DDBJ whole genome shotgun (WGS) entry which is preliminary data.</text>
</comment>
<sequence>MYVRYIYRFMVFDHSALNHGAGNFTAVYRFNTHFKISIVYKYCIPGRKRIGKARKRIRCAVFIAFAAHEDIRVDKAVGNGAEVAVVVLFHLAGDAARGLFQTVDRANDDAVFYVPVQTADKQAAGSEALDFYVEKRQVADGTFAEVVTHVAEEPGVLTLHPLDTEVGDDVPLTVERAEKRAVYTAVLTFVRQSGNRRHITLYGCTGEAAQRLTDLIYERLHIQIRSQHIHAVTGRVRGAVGIRILRLPRSAEIEQLLRRGDFVLLRICIVDGRQRAQRCQRGGIPDIALPPAVAFFRKSACG</sequence>
<gene>
    <name evidence="1" type="ORF">SDC9_120730</name>
</gene>
<organism evidence="1">
    <name type="scientific">bioreactor metagenome</name>
    <dbReference type="NCBI Taxonomy" id="1076179"/>
    <lineage>
        <taxon>unclassified sequences</taxon>
        <taxon>metagenomes</taxon>
        <taxon>ecological metagenomes</taxon>
    </lineage>
</organism>
<dbReference type="EMBL" id="VSSQ01025543">
    <property type="protein sequence ID" value="MPM73748.1"/>
    <property type="molecule type" value="Genomic_DNA"/>
</dbReference>